<dbReference type="Gramene" id="AET2Gv21187700.6">
    <property type="protein sequence ID" value="AET2Gv21187700.6"/>
    <property type="gene ID" value="AET2Gv21187700"/>
</dbReference>
<dbReference type="PANTHER" id="PTHR45778">
    <property type="entry name" value="PURPLE ACID PHOSPHATASE-RELATED"/>
    <property type="match status" value="1"/>
</dbReference>
<name>A0A453DCG5_AEGTS</name>
<evidence type="ECO:0000256" key="1">
    <source>
        <dbReference type="SAM" id="Phobius"/>
    </source>
</evidence>
<dbReference type="InterPro" id="IPR025733">
    <property type="entry name" value="PAPs_C"/>
</dbReference>
<keyword evidence="4" id="KW-1185">Reference proteome</keyword>
<proteinExistence type="predicted"/>
<evidence type="ECO:0000313" key="3">
    <source>
        <dbReference type="EnsemblPlants" id="AET2Gv21187700.6"/>
    </source>
</evidence>
<feature type="transmembrane region" description="Helical" evidence="1">
    <location>
        <begin position="253"/>
        <end position="274"/>
    </location>
</feature>
<keyword evidence="1" id="KW-0472">Membrane</keyword>
<keyword evidence="1" id="KW-1133">Transmembrane helix</keyword>
<evidence type="ECO:0000259" key="2">
    <source>
        <dbReference type="Pfam" id="PF14008"/>
    </source>
</evidence>
<sequence length="291" mass="32117">MRGYGIISSNRLSLLPPIHHTMSALGIMSTTGLPNLGNPPGLKTSMVGMMLAANAEYHTASSSKCLEILLSLPAPLLLTPGISTTPLTQGHRPMYTSSNESKDTAHREQMIQHLEPLFVKHGVTLALWGHVHRYERFCPMKNYQCLNTSSSFVDPGAPVHVVIGMAGQDYQASWEPRPDHPEVPIFPQPQRSMYRGAEFGYAKLVATREKLTLTYIGNHDGQVHDMVEIFSPQFDTDSAPDKLVGAMPKKMRYLGIASSVMLAMLLGFMAGFAVRRKTDPARWSPVQDEES</sequence>
<accession>A0A453DCG5</accession>
<dbReference type="AlphaFoldDB" id="A0A453DCG5"/>
<dbReference type="EnsemblPlants" id="AET2Gv21187700.6">
    <property type="protein sequence ID" value="AET2Gv21187700.6"/>
    <property type="gene ID" value="AET2Gv21187700"/>
</dbReference>
<dbReference type="SUPFAM" id="SSF56300">
    <property type="entry name" value="Metallo-dependent phosphatases"/>
    <property type="match status" value="1"/>
</dbReference>
<dbReference type="PANTHER" id="PTHR45778:SF10">
    <property type="entry name" value="PURPLE ACID PHOSPHATASE"/>
    <property type="match status" value="1"/>
</dbReference>
<keyword evidence="1" id="KW-0812">Transmembrane</keyword>
<reference evidence="3" key="5">
    <citation type="journal article" date="2021" name="G3 (Bethesda)">
        <title>Aegilops tauschii genome assembly Aet v5.0 features greater sequence contiguity and improved annotation.</title>
        <authorList>
            <person name="Wang L."/>
            <person name="Zhu T."/>
            <person name="Rodriguez J.C."/>
            <person name="Deal K.R."/>
            <person name="Dubcovsky J."/>
            <person name="McGuire P.E."/>
            <person name="Lux T."/>
            <person name="Spannagl M."/>
            <person name="Mayer K.F.X."/>
            <person name="Baldrich P."/>
            <person name="Meyers B.C."/>
            <person name="Huo N."/>
            <person name="Gu Y.Q."/>
            <person name="Zhou H."/>
            <person name="Devos K.M."/>
            <person name="Bennetzen J.L."/>
            <person name="Unver T."/>
            <person name="Budak H."/>
            <person name="Gulick P.J."/>
            <person name="Galiba G."/>
            <person name="Kalapos B."/>
            <person name="Nelson D.R."/>
            <person name="Li P."/>
            <person name="You F.M."/>
            <person name="Luo M.C."/>
            <person name="Dvorak J."/>
        </authorList>
    </citation>
    <scope>NUCLEOTIDE SEQUENCE [LARGE SCALE GENOMIC DNA]</scope>
    <source>
        <strain evidence="3">cv. AL8/78</strain>
    </source>
</reference>
<feature type="domain" description="Purple acid phosphatase C-terminal" evidence="2">
    <location>
        <begin position="157"/>
        <end position="225"/>
    </location>
</feature>
<reference evidence="4" key="1">
    <citation type="journal article" date="2014" name="Science">
        <title>Ancient hybridizations among the ancestral genomes of bread wheat.</title>
        <authorList>
            <consortium name="International Wheat Genome Sequencing Consortium,"/>
            <person name="Marcussen T."/>
            <person name="Sandve S.R."/>
            <person name="Heier L."/>
            <person name="Spannagl M."/>
            <person name="Pfeifer M."/>
            <person name="Jakobsen K.S."/>
            <person name="Wulff B.B."/>
            <person name="Steuernagel B."/>
            <person name="Mayer K.F."/>
            <person name="Olsen O.A."/>
        </authorList>
    </citation>
    <scope>NUCLEOTIDE SEQUENCE [LARGE SCALE GENOMIC DNA]</scope>
    <source>
        <strain evidence="4">cv. AL8/78</strain>
    </source>
</reference>
<dbReference type="Gene3D" id="3.60.21.10">
    <property type="match status" value="1"/>
</dbReference>
<evidence type="ECO:0000313" key="4">
    <source>
        <dbReference type="Proteomes" id="UP000015105"/>
    </source>
</evidence>
<reference evidence="3" key="4">
    <citation type="submission" date="2019-03" db="UniProtKB">
        <authorList>
            <consortium name="EnsemblPlants"/>
        </authorList>
    </citation>
    <scope>IDENTIFICATION</scope>
</reference>
<organism evidence="3 4">
    <name type="scientific">Aegilops tauschii subsp. strangulata</name>
    <name type="common">Goatgrass</name>
    <dbReference type="NCBI Taxonomy" id="200361"/>
    <lineage>
        <taxon>Eukaryota</taxon>
        <taxon>Viridiplantae</taxon>
        <taxon>Streptophyta</taxon>
        <taxon>Embryophyta</taxon>
        <taxon>Tracheophyta</taxon>
        <taxon>Spermatophyta</taxon>
        <taxon>Magnoliopsida</taxon>
        <taxon>Liliopsida</taxon>
        <taxon>Poales</taxon>
        <taxon>Poaceae</taxon>
        <taxon>BOP clade</taxon>
        <taxon>Pooideae</taxon>
        <taxon>Triticodae</taxon>
        <taxon>Triticeae</taxon>
        <taxon>Triticinae</taxon>
        <taxon>Aegilops</taxon>
    </lineage>
</organism>
<protein>
    <recommendedName>
        <fullName evidence="2">Purple acid phosphatase C-terminal domain-containing protein</fullName>
    </recommendedName>
</protein>
<dbReference type="Proteomes" id="UP000015105">
    <property type="component" value="Chromosome 2D"/>
</dbReference>
<dbReference type="Pfam" id="PF14008">
    <property type="entry name" value="Metallophos_C"/>
    <property type="match status" value="1"/>
</dbReference>
<dbReference type="InterPro" id="IPR029052">
    <property type="entry name" value="Metallo-depent_PP-like"/>
</dbReference>
<reference evidence="4" key="2">
    <citation type="journal article" date="2017" name="Nat. Plants">
        <title>The Aegilops tauschii genome reveals multiple impacts of transposons.</title>
        <authorList>
            <person name="Zhao G."/>
            <person name="Zou C."/>
            <person name="Li K."/>
            <person name="Wang K."/>
            <person name="Li T."/>
            <person name="Gao L."/>
            <person name="Zhang X."/>
            <person name="Wang H."/>
            <person name="Yang Z."/>
            <person name="Liu X."/>
            <person name="Jiang W."/>
            <person name="Mao L."/>
            <person name="Kong X."/>
            <person name="Jiao Y."/>
            <person name="Jia J."/>
        </authorList>
    </citation>
    <scope>NUCLEOTIDE SEQUENCE [LARGE SCALE GENOMIC DNA]</scope>
    <source>
        <strain evidence="4">cv. AL8/78</strain>
    </source>
</reference>
<reference evidence="3" key="3">
    <citation type="journal article" date="2017" name="Nature">
        <title>Genome sequence of the progenitor of the wheat D genome Aegilops tauschii.</title>
        <authorList>
            <person name="Luo M.C."/>
            <person name="Gu Y.Q."/>
            <person name="Puiu D."/>
            <person name="Wang H."/>
            <person name="Twardziok S.O."/>
            <person name="Deal K.R."/>
            <person name="Huo N."/>
            <person name="Zhu T."/>
            <person name="Wang L."/>
            <person name="Wang Y."/>
            <person name="McGuire P.E."/>
            <person name="Liu S."/>
            <person name="Long H."/>
            <person name="Ramasamy R.K."/>
            <person name="Rodriguez J.C."/>
            <person name="Van S.L."/>
            <person name="Yuan L."/>
            <person name="Wang Z."/>
            <person name="Xia Z."/>
            <person name="Xiao L."/>
            <person name="Anderson O.D."/>
            <person name="Ouyang S."/>
            <person name="Liang Y."/>
            <person name="Zimin A.V."/>
            <person name="Pertea G."/>
            <person name="Qi P."/>
            <person name="Bennetzen J.L."/>
            <person name="Dai X."/>
            <person name="Dawson M.W."/>
            <person name="Muller H.G."/>
            <person name="Kugler K."/>
            <person name="Rivarola-Duarte L."/>
            <person name="Spannagl M."/>
            <person name="Mayer K.F.X."/>
            <person name="Lu F.H."/>
            <person name="Bevan M.W."/>
            <person name="Leroy P."/>
            <person name="Li P."/>
            <person name="You F.M."/>
            <person name="Sun Q."/>
            <person name="Liu Z."/>
            <person name="Lyons E."/>
            <person name="Wicker T."/>
            <person name="Salzberg S.L."/>
            <person name="Devos K.M."/>
            <person name="Dvorak J."/>
        </authorList>
    </citation>
    <scope>NUCLEOTIDE SEQUENCE [LARGE SCALE GENOMIC DNA]</scope>
    <source>
        <strain evidence="3">cv. AL8/78</strain>
    </source>
</reference>